<dbReference type="GO" id="GO:0043168">
    <property type="term" value="F:anion binding"/>
    <property type="evidence" value="ECO:0007669"/>
    <property type="project" value="UniProtKB-ARBA"/>
</dbReference>
<dbReference type="InterPro" id="IPR012259">
    <property type="entry name" value="DHFR"/>
</dbReference>
<dbReference type="PROSITE" id="PS51330">
    <property type="entry name" value="DHFR_2"/>
    <property type="match status" value="1"/>
</dbReference>
<sequence length="164" mass="18784">MKLAIIVAMDEADLIGKENDLPWRISADLQFFKKTTMGKPIVMGRNTHESIGRPLPGRRNIVLTTQQDYRAEGCDVIHSIDDIKSLCNDADEVMIMGGASLYSQCFFMCDTLYLTRVHTTLSGDTWFPKWQAAEWNLISEESHSADEKNQYDYSFLKYERIMSS</sequence>
<evidence type="ECO:0000259" key="6">
    <source>
        <dbReference type="PROSITE" id="PS51330"/>
    </source>
</evidence>
<evidence type="ECO:0000256" key="2">
    <source>
        <dbReference type="ARBA" id="ARBA00012856"/>
    </source>
</evidence>
<dbReference type="Pfam" id="PF00186">
    <property type="entry name" value="DHFR_1"/>
    <property type="match status" value="1"/>
</dbReference>
<dbReference type="EC" id="1.5.1.3" evidence="2"/>
<dbReference type="GO" id="GO:0046655">
    <property type="term" value="P:folic acid metabolic process"/>
    <property type="evidence" value="ECO:0007669"/>
    <property type="project" value="TreeGrafter"/>
</dbReference>
<name>A0A0F9MC93_9ZZZZ</name>
<dbReference type="EMBL" id="LAZR01005811">
    <property type="protein sequence ID" value="KKM96966.1"/>
    <property type="molecule type" value="Genomic_DNA"/>
</dbReference>
<dbReference type="PROSITE" id="PS00075">
    <property type="entry name" value="DHFR_1"/>
    <property type="match status" value="1"/>
</dbReference>
<dbReference type="GO" id="GO:0050661">
    <property type="term" value="F:NADP binding"/>
    <property type="evidence" value="ECO:0007669"/>
    <property type="project" value="InterPro"/>
</dbReference>
<dbReference type="PANTHER" id="PTHR48069">
    <property type="entry name" value="DIHYDROFOLATE REDUCTASE"/>
    <property type="match status" value="1"/>
</dbReference>
<dbReference type="PRINTS" id="PR00070">
    <property type="entry name" value="DHFR"/>
</dbReference>
<dbReference type="PANTHER" id="PTHR48069:SF3">
    <property type="entry name" value="DIHYDROFOLATE REDUCTASE"/>
    <property type="match status" value="1"/>
</dbReference>
<dbReference type="GO" id="GO:0046654">
    <property type="term" value="P:tetrahydrofolate biosynthetic process"/>
    <property type="evidence" value="ECO:0007669"/>
    <property type="project" value="InterPro"/>
</dbReference>
<dbReference type="GO" id="GO:0005829">
    <property type="term" value="C:cytosol"/>
    <property type="evidence" value="ECO:0007669"/>
    <property type="project" value="TreeGrafter"/>
</dbReference>
<dbReference type="GO" id="GO:0004146">
    <property type="term" value="F:dihydrofolate reductase activity"/>
    <property type="evidence" value="ECO:0007669"/>
    <property type="project" value="UniProtKB-EC"/>
</dbReference>
<reference evidence="7" key="1">
    <citation type="journal article" date="2015" name="Nature">
        <title>Complex archaea that bridge the gap between prokaryotes and eukaryotes.</title>
        <authorList>
            <person name="Spang A."/>
            <person name="Saw J.H."/>
            <person name="Jorgensen S.L."/>
            <person name="Zaremba-Niedzwiedzka K."/>
            <person name="Martijn J."/>
            <person name="Lind A.E."/>
            <person name="van Eijk R."/>
            <person name="Schleper C."/>
            <person name="Guy L."/>
            <person name="Ettema T.J."/>
        </authorList>
    </citation>
    <scope>NUCLEOTIDE SEQUENCE</scope>
</reference>
<protein>
    <recommendedName>
        <fullName evidence="2">dihydrofolate reductase</fullName>
        <ecNumber evidence="2">1.5.1.3</ecNumber>
    </recommendedName>
</protein>
<dbReference type="PIRSF" id="PIRSF000194">
    <property type="entry name" value="DHFR"/>
    <property type="match status" value="1"/>
</dbReference>
<dbReference type="InterPro" id="IPR001796">
    <property type="entry name" value="DHFR_dom"/>
</dbReference>
<feature type="domain" description="DHFR" evidence="6">
    <location>
        <begin position="2"/>
        <end position="160"/>
    </location>
</feature>
<keyword evidence="5" id="KW-0560">Oxidoreductase</keyword>
<dbReference type="InterPro" id="IPR017925">
    <property type="entry name" value="DHFR_CS"/>
</dbReference>
<comment type="caution">
    <text evidence="7">The sequence shown here is derived from an EMBL/GenBank/DDBJ whole genome shotgun (WGS) entry which is preliminary data.</text>
</comment>
<organism evidence="7">
    <name type="scientific">marine sediment metagenome</name>
    <dbReference type="NCBI Taxonomy" id="412755"/>
    <lineage>
        <taxon>unclassified sequences</taxon>
        <taxon>metagenomes</taxon>
        <taxon>ecological metagenomes</taxon>
    </lineage>
</organism>
<gene>
    <name evidence="7" type="ORF">LCGC14_1172910</name>
</gene>
<dbReference type="AlphaFoldDB" id="A0A0F9MC93"/>
<dbReference type="SUPFAM" id="SSF53597">
    <property type="entry name" value="Dihydrofolate reductase-like"/>
    <property type="match status" value="1"/>
</dbReference>
<evidence type="ECO:0000256" key="1">
    <source>
        <dbReference type="ARBA" id="ARBA00004903"/>
    </source>
</evidence>
<dbReference type="FunFam" id="3.40.430.10:FF:000001">
    <property type="entry name" value="Dihydrofolate reductase"/>
    <property type="match status" value="1"/>
</dbReference>
<dbReference type="GO" id="GO:0046452">
    <property type="term" value="P:dihydrofolate metabolic process"/>
    <property type="evidence" value="ECO:0007669"/>
    <property type="project" value="TreeGrafter"/>
</dbReference>
<comment type="pathway">
    <text evidence="1">Cofactor biosynthesis; tetrahydrofolate biosynthesis; 5,6,7,8-tetrahydrofolate from 7,8-dihydrofolate: step 1/1.</text>
</comment>
<evidence type="ECO:0000256" key="3">
    <source>
        <dbReference type="ARBA" id="ARBA00022563"/>
    </source>
</evidence>
<dbReference type="Gene3D" id="3.40.430.10">
    <property type="entry name" value="Dihydrofolate Reductase, subunit A"/>
    <property type="match status" value="1"/>
</dbReference>
<evidence type="ECO:0000256" key="4">
    <source>
        <dbReference type="ARBA" id="ARBA00022857"/>
    </source>
</evidence>
<proteinExistence type="predicted"/>
<evidence type="ECO:0000256" key="5">
    <source>
        <dbReference type="ARBA" id="ARBA00023002"/>
    </source>
</evidence>
<dbReference type="CDD" id="cd00209">
    <property type="entry name" value="DHFR"/>
    <property type="match status" value="1"/>
</dbReference>
<dbReference type="InterPro" id="IPR024072">
    <property type="entry name" value="DHFR-like_dom_sf"/>
</dbReference>
<keyword evidence="3" id="KW-0554">One-carbon metabolism</keyword>
<dbReference type="GO" id="GO:0006730">
    <property type="term" value="P:one-carbon metabolic process"/>
    <property type="evidence" value="ECO:0007669"/>
    <property type="project" value="UniProtKB-KW"/>
</dbReference>
<accession>A0A0F9MC93</accession>
<keyword evidence="4" id="KW-0521">NADP</keyword>
<evidence type="ECO:0000313" key="7">
    <source>
        <dbReference type="EMBL" id="KKM96966.1"/>
    </source>
</evidence>